<dbReference type="PIRSF" id="PIRSF035652">
    <property type="entry name" value="CHP02436"/>
    <property type="match status" value="1"/>
</dbReference>
<dbReference type="AlphaFoldDB" id="A0A644V0X5"/>
<dbReference type="EMBL" id="VSSQ01000198">
    <property type="protein sequence ID" value="MPL84990.1"/>
    <property type="molecule type" value="Genomic_DNA"/>
</dbReference>
<protein>
    <recommendedName>
        <fullName evidence="2">Four helix bundle protein</fullName>
    </recommendedName>
</protein>
<reference evidence="1" key="1">
    <citation type="submission" date="2019-08" db="EMBL/GenBank/DDBJ databases">
        <authorList>
            <person name="Kucharzyk K."/>
            <person name="Murdoch R.W."/>
            <person name="Higgins S."/>
            <person name="Loffler F."/>
        </authorList>
    </citation>
    <scope>NUCLEOTIDE SEQUENCE</scope>
</reference>
<comment type="caution">
    <text evidence="1">The sequence shown here is derived from an EMBL/GenBank/DDBJ whole genome shotgun (WGS) entry which is preliminary data.</text>
</comment>
<dbReference type="SUPFAM" id="SSF158446">
    <property type="entry name" value="IVS-encoded protein-like"/>
    <property type="match status" value="1"/>
</dbReference>
<organism evidence="1">
    <name type="scientific">bioreactor metagenome</name>
    <dbReference type="NCBI Taxonomy" id="1076179"/>
    <lineage>
        <taxon>unclassified sequences</taxon>
        <taxon>metagenomes</taxon>
        <taxon>ecological metagenomes</taxon>
    </lineage>
</organism>
<dbReference type="PANTHER" id="PTHR38471">
    <property type="entry name" value="FOUR HELIX BUNDLE PROTEIN"/>
    <property type="match status" value="1"/>
</dbReference>
<evidence type="ECO:0008006" key="2">
    <source>
        <dbReference type="Google" id="ProtNLM"/>
    </source>
</evidence>
<sequence>MVSFGAGGIVCLYRIIDYLVTMKNVFRQKSFAFAVRIVRLYKFLCEEKKEFVLSKQLLRAGTSIAANHREAEQGESKSDFIHKMAIVQKECNESIYWLELLYATEYITEIQFNNIIKDAIELMKMSTTILNTSKRNR</sequence>
<dbReference type="InterPro" id="IPR036583">
    <property type="entry name" value="23S_rRNA_IVS_sf"/>
</dbReference>
<dbReference type="PANTHER" id="PTHR38471:SF2">
    <property type="entry name" value="FOUR HELIX BUNDLE PROTEIN"/>
    <property type="match status" value="1"/>
</dbReference>
<dbReference type="Pfam" id="PF05635">
    <property type="entry name" value="23S_rRNA_IVP"/>
    <property type="match status" value="1"/>
</dbReference>
<proteinExistence type="predicted"/>
<evidence type="ECO:0000313" key="1">
    <source>
        <dbReference type="EMBL" id="MPL84990.1"/>
    </source>
</evidence>
<dbReference type="NCBIfam" id="TIGR02436">
    <property type="entry name" value="four helix bundle protein"/>
    <property type="match status" value="1"/>
</dbReference>
<gene>
    <name evidence="1" type="ORF">SDC9_30956</name>
</gene>
<name>A0A644V0X5_9ZZZZ</name>
<accession>A0A644V0X5</accession>
<dbReference type="InterPro" id="IPR012657">
    <property type="entry name" value="23S_rRNA-intervening_sequence"/>
</dbReference>
<dbReference type="Gene3D" id="1.20.1440.60">
    <property type="entry name" value="23S rRNA-intervening sequence"/>
    <property type="match status" value="1"/>
</dbReference>